<organism evidence="2">
    <name type="scientific">Vibrio splendidus</name>
    <dbReference type="NCBI Taxonomy" id="29497"/>
    <lineage>
        <taxon>Bacteria</taxon>
        <taxon>Pseudomonadati</taxon>
        <taxon>Pseudomonadota</taxon>
        <taxon>Gammaproteobacteria</taxon>
        <taxon>Vibrionales</taxon>
        <taxon>Vibrionaceae</taxon>
        <taxon>Vibrio</taxon>
    </lineage>
</organism>
<dbReference type="PROSITE" id="PS51257">
    <property type="entry name" value="PROKAR_LIPOPROTEIN"/>
    <property type="match status" value="1"/>
</dbReference>
<dbReference type="AlphaFoldDB" id="A0A0H3ZRX0"/>
<dbReference type="EMBL" id="KP795502">
    <property type="protein sequence ID" value="AKN36614.1"/>
    <property type="molecule type" value="Genomic_DNA"/>
</dbReference>
<reference evidence="2" key="1">
    <citation type="journal article" date="2015" name="MBio">
        <title>Eco-Evolutionary Dynamics of Episomes among Ecologically Cohesive Bacterial Populations.</title>
        <authorList>
            <person name="Xue H."/>
            <person name="Cordero O.X."/>
            <person name="Camas F.M."/>
            <person name="Trimble W."/>
            <person name="Meyer F."/>
            <person name="Guglielmini J."/>
            <person name="Rocha E.P."/>
            <person name="Polz M.F."/>
        </authorList>
    </citation>
    <scope>NUCLEOTIDE SEQUENCE</scope>
    <source>
        <strain evidence="2">1F_145</strain>
    </source>
</reference>
<feature type="signal peptide" evidence="1">
    <location>
        <begin position="1"/>
        <end position="18"/>
    </location>
</feature>
<proteinExistence type="predicted"/>
<name>A0A0H3ZRX0_VIBSP</name>
<evidence type="ECO:0000256" key="1">
    <source>
        <dbReference type="SAM" id="SignalP"/>
    </source>
</evidence>
<feature type="chain" id="PRO_5005205049" description="Lipoprotein" evidence="1">
    <location>
        <begin position="19"/>
        <end position="59"/>
    </location>
</feature>
<accession>A0A0H3ZRX0</accession>
<evidence type="ECO:0000313" key="2">
    <source>
        <dbReference type="EMBL" id="AKN36614.1"/>
    </source>
</evidence>
<protein>
    <recommendedName>
        <fullName evidence="3">Lipoprotein</fullName>
    </recommendedName>
</protein>
<evidence type="ECO:0008006" key="3">
    <source>
        <dbReference type="Google" id="ProtNLM"/>
    </source>
</evidence>
<sequence>MKNIILLAVFTFGLSGCASPTQNTDTKNSPCACNYNGKPLTIPSHSELIDIHNEIKAVS</sequence>
<keyword evidence="1" id="KW-0732">Signal</keyword>